<organism evidence="1 2">
    <name type="scientific">Ciona intestinalis</name>
    <name type="common">Transparent sea squirt</name>
    <name type="synonym">Ascidia intestinalis</name>
    <dbReference type="NCBI Taxonomy" id="7719"/>
    <lineage>
        <taxon>Eukaryota</taxon>
        <taxon>Metazoa</taxon>
        <taxon>Chordata</taxon>
        <taxon>Tunicata</taxon>
        <taxon>Ascidiacea</taxon>
        <taxon>Phlebobranchia</taxon>
        <taxon>Cionidae</taxon>
        <taxon>Ciona</taxon>
    </lineage>
</organism>
<evidence type="ECO:0000313" key="1">
    <source>
        <dbReference type="Ensembl" id="ENSCINP00000029653.2"/>
    </source>
</evidence>
<evidence type="ECO:0000313" key="2">
    <source>
        <dbReference type="Proteomes" id="UP000008144"/>
    </source>
</evidence>
<proteinExistence type="predicted"/>
<reference evidence="1" key="3">
    <citation type="submission" date="2025-09" db="UniProtKB">
        <authorList>
            <consortium name="Ensembl"/>
        </authorList>
    </citation>
    <scope>IDENTIFICATION</scope>
</reference>
<dbReference type="Ensembl" id="ENSCINT00000029899.2">
    <property type="protein sequence ID" value="ENSCINP00000029653.2"/>
    <property type="gene ID" value="ENSCING00000017582.2"/>
</dbReference>
<dbReference type="AlphaFoldDB" id="F6ZXY6"/>
<name>F6ZXY6_CIOIN</name>
<accession>F6ZXY6</accession>
<reference evidence="1" key="2">
    <citation type="submission" date="2025-08" db="UniProtKB">
        <authorList>
            <consortium name="Ensembl"/>
        </authorList>
    </citation>
    <scope>IDENTIFICATION</scope>
</reference>
<dbReference type="InParanoid" id="F6ZXY6"/>
<sequence length="26" mass="3267">MLTNECYDNYSRNLPHTWINYFLNMI</sequence>
<protein>
    <submittedName>
        <fullName evidence="1">Uncharacterized protein</fullName>
    </submittedName>
</protein>
<dbReference type="Proteomes" id="UP000008144">
    <property type="component" value="Unassembled WGS sequence"/>
</dbReference>
<dbReference type="HOGENOM" id="CLU_3417198_0_0_1"/>
<reference evidence="2" key="1">
    <citation type="journal article" date="2002" name="Science">
        <title>The draft genome of Ciona intestinalis: insights into chordate and vertebrate origins.</title>
        <authorList>
            <person name="Dehal P."/>
            <person name="Satou Y."/>
            <person name="Campbell R.K."/>
            <person name="Chapman J."/>
            <person name="Degnan B."/>
            <person name="De Tomaso A."/>
            <person name="Davidson B."/>
            <person name="Di Gregorio A."/>
            <person name="Gelpke M."/>
            <person name="Goodstein D.M."/>
            <person name="Harafuji N."/>
            <person name="Hastings K.E."/>
            <person name="Ho I."/>
            <person name="Hotta K."/>
            <person name="Huang W."/>
            <person name="Kawashima T."/>
            <person name="Lemaire P."/>
            <person name="Martinez D."/>
            <person name="Meinertzhagen I.A."/>
            <person name="Necula S."/>
            <person name="Nonaka M."/>
            <person name="Putnam N."/>
            <person name="Rash S."/>
            <person name="Saiga H."/>
            <person name="Satake M."/>
            <person name="Terry A."/>
            <person name="Yamada L."/>
            <person name="Wang H.G."/>
            <person name="Awazu S."/>
            <person name="Azumi K."/>
            <person name="Boore J."/>
            <person name="Branno M."/>
            <person name="Chin-Bow S."/>
            <person name="DeSantis R."/>
            <person name="Doyle S."/>
            <person name="Francino P."/>
            <person name="Keys D.N."/>
            <person name="Haga S."/>
            <person name="Hayashi H."/>
            <person name="Hino K."/>
            <person name="Imai K.S."/>
            <person name="Inaba K."/>
            <person name="Kano S."/>
            <person name="Kobayashi K."/>
            <person name="Kobayashi M."/>
            <person name="Lee B.I."/>
            <person name="Makabe K.W."/>
            <person name="Manohar C."/>
            <person name="Matassi G."/>
            <person name="Medina M."/>
            <person name="Mochizuki Y."/>
            <person name="Mount S."/>
            <person name="Morishita T."/>
            <person name="Miura S."/>
            <person name="Nakayama A."/>
            <person name="Nishizaka S."/>
            <person name="Nomoto H."/>
            <person name="Ohta F."/>
            <person name="Oishi K."/>
            <person name="Rigoutsos I."/>
            <person name="Sano M."/>
            <person name="Sasaki A."/>
            <person name="Sasakura Y."/>
            <person name="Shoguchi E."/>
            <person name="Shin-i T."/>
            <person name="Spagnuolo A."/>
            <person name="Stainier D."/>
            <person name="Suzuki M.M."/>
            <person name="Tassy O."/>
            <person name="Takatori N."/>
            <person name="Tokuoka M."/>
            <person name="Yagi K."/>
            <person name="Yoshizaki F."/>
            <person name="Wada S."/>
            <person name="Zhang C."/>
            <person name="Hyatt P.D."/>
            <person name="Larimer F."/>
            <person name="Detter C."/>
            <person name="Doggett N."/>
            <person name="Glavina T."/>
            <person name="Hawkins T."/>
            <person name="Richardson P."/>
            <person name="Lucas S."/>
            <person name="Kohara Y."/>
            <person name="Levine M."/>
            <person name="Satoh N."/>
            <person name="Rokhsar D.S."/>
        </authorList>
    </citation>
    <scope>NUCLEOTIDE SEQUENCE [LARGE SCALE GENOMIC DNA]</scope>
</reference>
<keyword evidence="2" id="KW-1185">Reference proteome</keyword>